<evidence type="ECO:0000259" key="5">
    <source>
        <dbReference type="Pfam" id="PF13693"/>
    </source>
</evidence>
<evidence type="ECO:0000313" key="7">
    <source>
        <dbReference type="Proteomes" id="UP000618926"/>
    </source>
</evidence>
<evidence type="ECO:0000256" key="4">
    <source>
        <dbReference type="ARBA" id="ARBA00023163"/>
    </source>
</evidence>
<evidence type="ECO:0000256" key="3">
    <source>
        <dbReference type="ARBA" id="ARBA00023125"/>
    </source>
</evidence>
<protein>
    <submittedName>
        <fullName evidence="6">Helix-turn-helix domain-containing protein</fullName>
    </submittedName>
</protein>
<evidence type="ECO:0000256" key="2">
    <source>
        <dbReference type="ARBA" id="ARBA00023015"/>
    </source>
</evidence>
<keyword evidence="7" id="KW-1185">Reference proteome</keyword>
<evidence type="ECO:0000256" key="1">
    <source>
        <dbReference type="ARBA" id="ARBA00006157"/>
    </source>
</evidence>
<organism evidence="6 7">
    <name type="scientific">Geobacter anodireducens</name>
    <dbReference type="NCBI Taxonomy" id="1340425"/>
    <lineage>
        <taxon>Bacteria</taxon>
        <taxon>Pseudomonadati</taxon>
        <taxon>Thermodesulfobacteriota</taxon>
        <taxon>Desulfuromonadia</taxon>
        <taxon>Geobacterales</taxon>
        <taxon>Geobacteraceae</taxon>
        <taxon>Geobacter</taxon>
    </lineage>
</organism>
<gene>
    <name evidence="6" type="ORF">IIE05_13535</name>
</gene>
<dbReference type="Proteomes" id="UP000618926">
    <property type="component" value="Unassembled WGS sequence"/>
</dbReference>
<dbReference type="InterPro" id="IPR010982">
    <property type="entry name" value="Lambda_DNA-bd_dom_sf"/>
</dbReference>
<proteinExistence type="inferred from homology"/>
<accession>A0ABR9NXJ5</accession>
<dbReference type="InterPro" id="IPR038722">
    <property type="entry name" value="Ner_HTH_dom"/>
</dbReference>
<feature type="domain" description="Ner winged helix-turn-helix DNA-binding" evidence="5">
    <location>
        <begin position="17"/>
        <end position="74"/>
    </location>
</feature>
<keyword evidence="3" id="KW-0238">DNA-binding</keyword>
<dbReference type="Gene3D" id="1.10.260.40">
    <property type="entry name" value="lambda repressor-like DNA-binding domains"/>
    <property type="match status" value="1"/>
</dbReference>
<dbReference type="Pfam" id="PF13693">
    <property type="entry name" value="HTH_35"/>
    <property type="match status" value="1"/>
</dbReference>
<keyword evidence="4" id="KW-0804">Transcription</keyword>
<sequence length="75" mass="8609">MTATKPPKKPVERRVWIKAQLELRKSSFAEIARELGVSRQTVRKALDMSYPKMERAIAVKLGMPPEAIWPERYAA</sequence>
<evidence type="ECO:0000313" key="6">
    <source>
        <dbReference type="EMBL" id="MBE2888986.1"/>
    </source>
</evidence>
<comment type="caution">
    <text evidence="6">The sequence shown here is derived from an EMBL/GenBank/DDBJ whole genome shotgun (WGS) entry which is preliminary data.</text>
</comment>
<name>A0ABR9NXJ5_9BACT</name>
<comment type="similarity">
    <text evidence="1">Belongs to the ner transcriptional regulatory family.</text>
</comment>
<dbReference type="SUPFAM" id="SSF47413">
    <property type="entry name" value="lambda repressor-like DNA-binding domains"/>
    <property type="match status" value="1"/>
</dbReference>
<reference evidence="6 7" key="1">
    <citation type="submission" date="2020-10" db="EMBL/GenBank/DDBJ databases">
        <title>Investigation of anaerobic biodegradation of phenanthrene by a sulfate-dependent Geobacter anodireducens strain PheS2.</title>
        <authorList>
            <person name="Zhang Z."/>
        </authorList>
    </citation>
    <scope>NUCLEOTIDE SEQUENCE [LARGE SCALE GENOMIC DNA]</scope>
    <source>
        <strain evidence="6 7">PheS2</strain>
    </source>
</reference>
<dbReference type="RefSeq" id="WP_192905804.1">
    <property type="nucleotide sequence ID" value="NZ_JADBFD010000019.1"/>
</dbReference>
<keyword evidence="2" id="KW-0805">Transcription regulation</keyword>
<dbReference type="EMBL" id="JADBFD010000019">
    <property type="protein sequence ID" value="MBE2888986.1"/>
    <property type="molecule type" value="Genomic_DNA"/>
</dbReference>